<gene>
    <name evidence="8" type="ORF">M514_23211</name>
</gene>
<dbReference type="Gene3D" id="3.10.20.370">
    <property type="match status" value="1"/>
</dbReference>
<dbReference type="Proteomes" id="UP000030758">
    <property type="component" value="Unassembled WGS sequence"/>
</dbReference>
<name>A0A085N563_9BILA</name>
<organism evidence="8">
    <name type="scientific">Trichuris suis</name>
    <name type="common">pig whipworm</name>
    <dbReference type="NCBI Taxonomy" id="68888"/>
    <lineage>
        <taxon>Eukaryota</taxon>
        <taxon>Metazoa</taxon>
        <taxon>Ecdysozoa</taxon>
        <taxon>Nematoda</taxon>
        <taxon>Enoplea</taxon>
        <taxon>Dorylaimia</taxon>
        <taxon>Trichinellida</taxon>
        <taxon>Trichuridae</taxon>
        <taxon>Trichuris</taxon>
    </lineage>
</organism>
<keyword evidence="2" id="KW-0548">Nucleotidyltransferase</keyword>
<dbReference type="InterPro" id="IPR043502">
    <property type="entry name" value="DNA/RNA_pol_sf"/>
</dbReference>
<evidence type="ECO:0000256" key="3">
    <source>
        <dbReference type="ARBA" id="ARBA00022722"/>
    </source>
</evidence>
<keyword evidence="5" id="KW-0378">Hydrolase</keyword>
<evidence type="ECO:0000256" key="6">
    <source>
        <dbReference type="ARBA" id="ARBA00022918"/>
    </source>
</evidence>
<keyword evidence="3" id="KW-0540">Nuclease</keyword>
<feature type="domain" description="Reverse transcriptase RNase H-like" evidence="7">
    <location>
        <begin position="42"/>
        <end position="147"/>
    </location>
</feature>
<dbReference type="SUPFAM" id="SSF56672">
    <property type="entry name" value="DNA/RNA polymerases"/>
    <property type="match status" value="1"/>
</dbReference>
<dbReference type="CDD" id="cd09274">
    <property type="entry name" value="RNase_HI_RT_Ty3"/>
    <property type="match status" value="1"/>
</dbReference>
<keyword evidence="1" id="KW-0808">Transferase</keyword>
<protein>
    <recommendedName>
        <fullName evidence="7">Reverse transcriptase RNase H-like domain-containing protein</fullName>
    </recommendedName>
</protein>
<dbReference type="FunFam" id="3.10.20.370:FF:000001">
    <property type="entry name" value="Retrovirus-related Pol polyprotein from transposon 17.6-like protein"/>
    <property type="match status" value="1"/>
</dbReference>
<dbReference type="InterPro" id="IPR041373">
    <property type="entry name" value="RT_RNaseH"/>
</dbReference>
<dbReference type="PANTHER" id="PTHR37984">
    <property type="entry name" value="PROTEIN CBG26694"/>
    <property type="match status" value="1"/>
</dbReference>
<dbReference type="PANTHER" id="PTHR37984:SF12">
    <property type="entry name" value="RIBONUCLEASE H"/>
    <property type="match status" value="1"/>
</dbReference>
<evidence type="ECO:0000256" key="5">
    <source>
        <dbReference type="ARBA" id="ARBA00022801"/>
    </source>
</evidence>
<evidence type="ECO:0000259" key="7">
    <source>
        <dbReference type="Pfam" id="PF17917"/>
    </source>
</evidence>
<sequence length="170" mass="19093">MHQLLRANTKWNWTAEHDEAFQKVKQLLSDGSFLIGFDAMIPIILTCDASQYGIGAVLAHLTREGREAPVAFHSRTMTPTERTYAEVDCEALAVISAVKRFHDYLYGHRFTIVTDHKPLLGLLAPSKVTPQMLSPHLLRWIQLLRAYDFELVYPPGSAIGHADGLSRLPV</sequence>
<evidence type="ECO:0000256" key="2">
    <source>
        <dbReference type="ARBA" id="ARBA00022695"/>
    </source>
</evidence>
<keyword evidence="6" id="KW-0695">RNA-directed DNA polymerase</keyword>
<dbReference type="Pfam" id="PF17917">
    <property type="entry name" value="RT_RNaseH"/>
    <property type="match status" value="1"/>
</dbReference>
<evidence type="ECO:0000256" key="1">
    <source>
        <dbReference type="ARBA" id="ARBA00022679"/>
    </source>
</evidence>
<dbReference type="InterPro" id="IPR050951">
    <property type="entry name" value="Retrovirus_Pol_polyprotein"/>
</dbReference>
<dbReference type="AlphaFoldDB" id="A0A085N563"/>
<proteinExistence type="predicted"/>
<dbReference type="GO" id="GO:0004519">
    <property type="term" value="F:endonuclease activity"/>
    <property type="evidence" value="ECO:0007669"/>
    <property type="project" value="UniProtKB-KW"/>
</dbReference>
<accession>A0A085N563</accession>
<evidence type="ECO:0000256" key="4">
    <source>
        <dbReference type="ARBA" id="ARBA00022759"/>
    </source>
</evidence>
<keyword evidence="4" id="KW-0255">Endonuclease</keyword>
<dbReference type="EMBL" id="KL367553">
    <property type="protein sequence ID" value="KFD64609.1"/>
    <property type="molecule type" value="Genomic_DNA"/>
</dbReference>
<evidence type="ECO:0000313" key="8">
    <source>
        <dbReference type="EMBL" id="KFD64609.1"/>
    </source>
</evidence>
<reference evidence="8" key="1">
    <citation type="journal article" date="2014" name="Nat. Genet.">
        <title>Genome and transcriptome of the porcine whipworm Trichuris suis.</title>
        <authorList>
            <person name="Jex A.R."/>
            <person name="Nejsum P."/>
            <person name="Schwarz E.M."/>
            <person name="Hu L."/>
            <person name="Young N.D."/>
            <person name="Hall R.S."/>
            <person name="Korhonen P.K."/>
            <person name="Liao S."/>
            <person name="Thamsborg S."/>
            <person name="Xia J."/>
            <person name="Xu P."/>
            <person name="Wang S."/>
            <person name="Scheerlinck J.P."/>
            <person name="Hofmann A."/>
            <person name="Sternberg P.W."/>
            <person name="Wang J."/>
            <person name="Gasser R.B."/>
        </authorList>
    </citation>
    <scope>NUCLEOTIDE SEQUENCE [LARGE SCALE GENOMIC DNA]</scope>
    <source>
        <strain evidence="8">DCEP-RM93F</strain>
    </source>
</reference>
<dbReference type="GO" id="GO:0003964">
    <property type="term" value="F:RNA-directed DNA polymerase activity"/>
    <property type="evidence" value="ECO:0007669"/>
    <property type="project" value="UniProtKB-KW"/>
</dbReference>